<dbReference type="PANTHER" id="PTHR42872">
    <property type="entry name" value="PROTEIN-GLUTAMATE METHYLESTERASE/PROTEIN-GLUTAMINE GLUTAMINASE"/>
    <property type="match status" value="1"/>
</dbReference>
<dbReference type="Gene3D" id="3.40.50.180">
    <property type="entry name" value="Methylesterase CheB, C-terminal domain"/>
    <property type="match status" value="1"/>
</dbReference>
<organism evidence="5">
    <name type="scientific">marine sediment metagenome</name>
    <dbReference type="NCBI Taxonomy" id="412755"/>
    <lineage>
        <taxon>unclassified sequences</taxon>
        <taxon>metagenomes</taxon>
        <taxon>ecological metagenomes</taxon>
    </lineage>
</organism>
<dbReference type="GO" id="GO:0006935">
    <property type="term" value="P:chemotaxis"/>
    <property type="evidence" value="ECO:0007669"/>
    <property type="project" value="InterPro"/>
</dbReference>
<feature type="domain" description="CheB-type methylesterase" evidence="4">
    <location>
        <begin position="2"/>
        <end position="191"/>
    </location>
</feature>
<dbReference type="InterPro" id="IPR035909">
    <property type="entry name" value="CheB_C"/>
</dbReference>
<dbReference type="EMBL" id="LAZR01045550">
    <property type="protein sequence ID" value="KKK98608.1"/>
    <property type="molecule type" value="Genomic_DNA"/>
</dbReference>
<accession>A0A0F8ZXM3</accession>
<evidence type="ECO:0000256" key="2">
    <source>
        <dbReference type="ARBA" id="ARBA00039140"/>
    </source>
</evidence>
<dbReference type="GO" id="GO:0000156">
    <property type="term" value="F:phosphorelay response regulator activity"/>
    <property type="evidence" value="ECO:0007669"/>
    <property type="project" value="InterPro"/>
</dbReference>
<dbReference type="GO" id="GO:0008984">
    <property type="term" value="F:protein-glutamate methylesterase activity"/>
    <property type="evidence" value="ECO:0007669"/>
    <property type="project" value="UniProtKB-EC"/>
</dbReference>
<dbReference type="InterPro" id="IPR000673">
    <property type="entry name" value="Sig_transdc_resp-reg_Me-estase"/>
</dbReference>
<evidence type="ECO:0000256" key="3">
    <source>
        <dbReference type="ARBA" id="ARBA00048267"/>
    </source>
</evidence>
<dbReference type="CDD" id="cd16432">
    <property type="entry name" value="CheB_Rec"/>
    <property type="match status" value="1"/>
</dbReference>
<evidence type="ECO:0000256" key="1">
    <source>
        <dbReference type="ARBA" id="ARBA00022801"/>
    </source>
</evidence>
<evidence type="ECO:0000259" key="4">
    <source>
        <dbReference type="PROSITE" id="PS50122"/>
    </source>
</evidence>
<dbReference type="Pfam" id="PF01339">
    <property type="entry name" value="CheB_methylest"/>
    <property type="match status" value="1"/>
</dbReference>
<dbReference type="AlphaFoldDB" id="A0A0F8ZXM3"/>
<evidence type="ECO:0000313" key="5">
    <source>
        <dbReference type="EMBL" id="KKK98608.1"/>
    </source>
</evidence>
<comment type="catalytic activity">
    <reaction evidence="3">
        <text>[protein]-L-glutamate 5-O-methyl ester + H2O = L-glutamyl-[protein] + methanol + H(+)</text>
        <dbReference type="Rhea" id="RHEA:23236"/>
        <dbReference type="Rhea" id="RHEA-COMP:10208"/>
        <dbReference type="Rhea" id="RHEA-COMP:10311"/>
        <dbReference type="ChEBI" id="CHEBI:15377"/>
        <dbReference type="ChEBI" id="CHEBI:15378"/>
        <dbReference type="ChEBI" id="CHEBI:17790"/>
        <dbReference type="ChEBI" id="CHEBI:29973"/>
        <dbReference type="ChEBI" id="CHEBI:82795"/>
        <dbReference type="EC" id="3.1.1.61"/>
    </reaction>
</comment>
<comment type="caution">
    <text evidence="5">The sequence shown here is derived from an EMBL/GenBank/DDBJ whole genome shotgun (WGS) entry which is preliminary data.</text>
</comment>
<proteinExistence type="predicted"/>
<gene>
    <name evidence="5" type="ORF">LCGC14_2641030</name>
</gene>
<name>A0A0F8ZXM3_9ZZZZ</name>
<dbReference type="PANTHER" id="PTHR42872:SF3">
    <property type="entry name" value="PROTEIN-GLUTAMATE METHYLESTERASE_PROTEIN-GLUTAMINE GLUTAMINASE 1"/>
    <property type="match status" value="1"/>
</dbReference>
<reference evidence="5" key="1">
    <citation type="journal article" date="2015" name="Nature">
        <title>Complex archaea that bridge the gap between prokaryotes and eukaryotes.</title>
        <authorList>
            <person name="Spang A."/>
            <person name="Saw J.H."/>
            <person name="Jorgensen S.L."/>
            <person name="Zaremba-Niedzwiedzka K."/>
            <person name="Martijn J."/>
            <person name="Lind A.E."/>
            <person name="van Eijk R."/>
            <person name="Schleper C."/>
            <person name="Guy L."/>
            <person name="Ettema T.J."/>
        </authorList>
    </citation>
    <scope>NUCLEOTIDE SEQUENCE</scope>
</reference>
<dbReference type="SUPFAM" id="SSF52738">
    <property type="entry name" value="Methylesterase CheB, C-terminal domain"/>
    <property type="match status" value="1"/>
</dbReference>
<dbReference type="GO" id="GO:0005737">
    <property type="term" value="C:cytoplasm"/>
    <property type="evidence" value="ECO:0007669"/>
    <property type="project" value="InterPro"/>
</dbReference>
<protein>
    <recommendedName>
        <fullName evidence="2">protein-glutamate methylesterase</fullName>
        <ecNumber evidence="2">3.1.1.61</ecNumber>
    </recommendedName>
</protein>
<sequence>MINKEKNIIVIGSSTGGPKLLAKLFSELPPLNAAIIIVQHVPPVFDRRIAERLDRLCSMDVVLAQDGDVLENRKVYFAPAQKHLKVLHNSKVMLVKDEEVNCCCPSIDVTMGSIRANKLGKIVGVVLTGMGRDGADGISHIKSIGGITIAQDEASSVIYGMPKAAYETGKVDFVLHEDDICAKLEEIVSFNMNSTLSKQVYFPNITSSKNEHL</sequence>
<dbReference type="EC" id="3.1.1.61" evidence="2"/>
<keyword evidence="1" id="KW-0378">Hydrolase</keyword>
<dbReference type="PROSITE" id="PS50122">
    <property type="entry name" value="CHEB"/>
    <property type="match status" value="1"/>
</dbReference>